<accession>A0A0M5L0N6</accession>
<dbReference type="EMBL" id="CP006911">
    <property type="protein sequence ID" value="ALE02748.1"/>
    <property type="molecule type" value="Genomic_DNA"/>
</dbReference>
<dbReference type="OrthoDB" id="9793663at2"/>
<dbReference type="STRING" id="1125411.W908_05990"/>
<evidence type="ECO:0008006" key="3">
    <source>
        <dbReference type="Google" id="ProtNLM"/>
    </source>
</evidence>
<dbReference type="PANTHER" id="PTHR38774:SF1">
    <property type="entry name" value="CYTOPLASMIC PROTEIN"/>
    <property type="match status" value="1"/>
</dbReference>
<dbReference type="KEGG" id="tsn:W908_05990"/>
<dbReference type="Pfam" id="PF06853">
    <property type="entry name" value="DUF1249"/>
    <property type="match status" value="1"/>
</dbReference>
<dbReference type="PANTHER" id="PTHR38774">
    <property type="entry name" value="CYTOPLASMIC PROTEIN-RELATED"/>
    <property type="match status" value="1"/>
</dbReference>
<dbReference type="Proteomes" id="UP000068905">
    <property type="component" value="Chromosome"/>
</dbReference>
<reference evidence="1 2" key="1">
    <citation type="journal article" date="2015" name="Genome Announc.">
        <title>Genome Sequence of 'Candidatus Thioglobus singularis' Strain PS1, a Mixotroph from the SUP05 Clade of Marine Gammaproteobacteria.</title>
        <authorList>
            <person name="Marshall K.T."/>
            <person name="Morris R.M."/>
        </authorList>
    </citation>
    <scope>NUCLEOTIDE SEQUENCE [LARGE SCALE GENOMIC DNA]</scope>
    <source>
        <strain evidence="1 2">PS1</strain>
    </source>
</reference>
<name>A0A0M5L0N6_9GAMM</name>
<keyword evidence="2" id="KW-1185">Reference proteome</keyword>
<evidence type="ECO:0000313" key="2">
    <source>
        <dbReference type="Proteomes" id="UP000068905"/>
    </source>
</evidence>
<evidence type="ECO:0000313" key="1">
    <source>
        <dbReference type="EMBL" id="ALE02748.1"/>
    </source>
</evidence>
<organism evidence="1 2">
    <name type="scientific">Candidatus Pseudothioglobus singularis PS1</name>
    <dbReference type="NCBI Taxonomy" id="1125411"/>
    <lineage>
        <taxon>Bacteria</taxon>
        <taxon>Pseudomonadati</taxon>
        <taxon>Pseudomonadota</taxon>
        <taxon>Gammaproteobacteria</taxon>
        <taxon>Candidatus Pseudothioglobaceae</taxon>
        <taxon>Candidatus Pseudothioglobus</taxon>
    </lineage>
</organism>
<dbReference type="AlphaFoldDB" id="A0A0M5L0N6"/>
<dbReference type="InterPro" id="IPR009659">
    <property type="entry name" value="DUF1249"/>
</dbReference>
<protein>
    <recommendedName>
        <fullName evidence="3">DUF1249 domain-containing protein</fullName>
    </recommendedName>
</protein>
<sequence length="153" mass="18031">MNDQIQTKLIYNKQKVTYKNLSEIFELNFIKISRLIPLLASITEETIGIKSQSNDLFIICHEKSPYTGTYTLTHKIKSMDKVINRPDIRFKIYFDAKLLEVESICKETRINSNHPLLVDCSDLSFQLELNLFMLRWLDYCLDKYNGAKWITKN</sequence>
<gene>
    <name evidence="1" type="ORF">W908_05990</name>
</gene>
<proteinExistence type="predicted"/>